<dbReference type="SUPFAM" id="SSF46785">
    <property type="entry name" value="Winged helix' DNA-binding domain"/>
    <property type="match status" value="1"/>
</dbReference>
<gene>
    <name evidence="2" type="ORF">MPEBLZ_02055</name>
</gene>
<dbReference type="EMBL" id="LKCM01000152">
    <property type="protein sequence ID" value="KPQ43389.1"/>
    <property type="molecule type" value="Genomic_DNA"/>
</dbReference>
<name>A0A0P7ZI01_9EURY</name>
<protein>
    <submittedName>
        <fullName evidence="2">Uncharacterized protein</fullName>
    </submittedName>
</protein>
<evidence type="ECO:0000256" key="1">
    <source>
        <dbReference type="SAM" id="MobiDB-lite"/>
    </source>
</evidence>
<dbReference type="InterPro" id="IPR036390">
    <property type="entry name" value="WH_DNA-bd_sf"/>
</dbReference>
<evidence type="ECO:0000313" key="2">
    <source>
        <dbReference type="EMBL" id="KPQ43389.1"/>
    </source>
</evidence>
<feature type="region of interest" description="Disordered" evidence="1">
    <location>
        <begin position="243"/>
        <end position="269"/>
    </location>
</feature>
<comment type="caution">
    <text evidence="2">The sequence shown here is derived from an EMBL/GenBank/DDBJ whole genome shotgun (WGS) entry which is preliminary data.</text>
</comment>
<accession>A0A0P7ZI01</accession>
<sequence length="269" mass="32174">MVDKDRWNLAKLKVLRTIGRLGDANSLMVAERTLKSVNATDRRLKDLLRYKHIKIIPYPHKNDGCCSRYQLTPKGKKYLRTLENRFLYGKDLNLKYSPRDIQYTDETISWKKRAYPPSFMECSGNEYEFKLSTETNDRILVYHKRDLTFFTKEEKKYAIGDYFRIYDLDSYVLYYIESFSIQEYANVFSKYRTPRDPEQYLLKLQTDHPESKYVYILYFRKYKAISQETTTYQRIANFLNDKNPTNDTIGNSQKTPYNLTSSNNMKYEG</sequence>
<organism evidence="2 3">
    <name type="scientific">Candidatus Methanoperedens nitratireducens</name>
    <dbReference type="NCBI Taxonomy" id="1392998"/>
    <lineage>
        <taxon>Archaea</taxon>
        <taxon>Methanobacteriati</taxon>
        <taxon>Methanobacteriota</taxon>
        <taxon>Stenosarchaea group</taxon>
        <taxon>Methanomicrobia</taxon>
        <taxon>Methanosarcinales</taxon>
        <taxon>ANME-2 cluster</taxon>
        <taxon>Candidatus Methanoperedentaceae</taxon>
        <taxon>Candidatus Methanoperedens</taxon>
    </lineage>
</organism>
<proteinExistence type="predicted"/>
<evidence type="ECO:0000313" key="3">
    <source>
        <dbReference type="Proteomes" id="UP000050360"/>
    </source>
</evidence>
<dbReference type="Proteomes" id="UP000050360">
    <property type="component" value="Unassembled WGS sequence"/>
</dbReference>
<reference evidence="2 3" key="1">
    <citation type="submission" date="2015-09" db="EMBL/GenBank/DDBJ databases">
        <title>A metagenomics-based metabolic model of nitrate-dependent anaerobic oxidation of methane by Methanoperedens-like archaea.</title>
        <authorList>
            <person name="Arshad A."/>
            <person name="Speth D.R."/>
            <person name="De Graaf R.M."/>
            <person name="Op Den Camp H.J."/>
            <person name="Jetten M.S."/>
            <person name="Welte C.U."/>
        </authorList>
    </citation>
    <scope>NUCLEOTIDE SEQUENCE [LARGE SCALE GENOMIC DNA]</scope>
</reference>
<dbReference type="AlphaFoldDB" id="A0A0P7ZI01"/>